<dbReference type="PANTHER" id="PTHR43194:SF2">
    <property type="entry name" value="PEROXISOMAL MEMBRANE PROTEIN LPX1"/>
    <property type="match status" value="1"/>
</dbReference>
<proteinExistence type="predicted"/>
<evidence type="ECO:0000313" key="4">
    <source>
        <dbReference type="Proteomes" id="UP001609176"/>
    </source>
</evidence>
<dbReference type="InterPro" id="IPR029058">
    <property type="entry name" value="AB_hydrolase_fold"/>
</dbReference>
<dbReference type="SUPFAM" id="SSF53474">
    <property type="entry name" value="alpha/beta-Hydrolases"/>
    <property type="match status" value="1"/>
</dbReference>
<protein>
    <submittedName>
        <fullName evidence="2">Alpha/beta fold hydrolase</fullName>
    </submittedName>
</protein>
<dbReference type="Proteomes" id="UP001609219">
    <property type="component" value="Unassembled WGS sequence"/>
</dbReference>
<dbReference type="RefSeq" id="WP_395126062.1">
    <property type="nucleotide sequence ID" value="NZ_JBIMSN010000027.1"/>
</dbReference>
<dbReference type="GO" id="GO:0016787">
    <property type="term" value="F:hydrolase activity"/>
    <property type="evidence" value="ECO:0007669"/>
    <property type="project" value="UniProtKB-KW"/>
</dbReference>
<dbReference type="EMBL" id="JBIMSN010000027">
    <property type="protein sequence ID" value="MFH5228415.1"/>
    <property type="molecule type" value="Genomic_DNA"/>
</dbReference>
<feature type="domain" description="AB hydrolase-1" evidence="1">
    <location>
        <begin position="26"/>
        <end position="260"/>
    </location>
</feature>
<evidence type="ECO:0000313" key="5">
    <source>
        <dbReference type="Proteomes" id="UP001609219"/>
    </source>
</evidence>
<keyword evidence="5" id="KW-1185">Reference proteome</keyword>
<accession>A0ABW7K0P8</accession>
<dbReference type="Gene3D" id="3.40.50.1820">
    <property type="entry name" value="alpha/beta hydrolase"/>
    <property type="match status" value="1"/>
</dbReference>
<evidence type="ECO:0000313" key="2">
    <source>
        <dbReference type="EMBL" id="MFH5228415.1"/>
    </source>
</evidence>
<dbReference type="InterPro" id="IPR000073">
    <property type="entry name" value="AB_hydrolase_1"/>
</dbReference>
<reference evidence="4 5" key="1">
    <citation type="submission" date="2024-10" db="EMBL/GenBank/DDBJ databases">
        <authorList>
            <person name="Riesco R."/>
        </authorList>
    </citation>
    <scope>NUCLEOTIDE SEQUENCE [LARGE SCALE GENOMIC DNA]</scope>
    <source>
        <strain evidence="3 4">NCIMB 15448</strain>
        <strain evidence="2 5">NCIMB 15450</strain>
    </source>
</reference>
<dbReference type="PRINTS" id="PR00412">
    <property type="entry name" value="EPOXHYDRLASE"/>
</dbReference>
<dbReference type="Proteomes" id="UP001609176">
    <property type="component" value="Unassembled WGS sequence"/>
</dbReference>
<sequence length="287" mass="31213">MSTSQSFRGVGGIALAADRWGPDDGPVVIMLHGGGQTRHSWKTTGLRLGEHGFRVFALDARGHGESDWSTDRDYDRSTMAQDLLDVLEQIGTHAAVVVGASMGGLTALHASTMVGAERISGIVLVDVVPRPELVGITRVFDFLTAHNEGFESLDDAADAVAAYLPHRERPTNTDGLRRNLRHADDGRWYWHWDPGMFEGETPDLAMQVQHLEDAARKLRIPVMLIRGKLSDVVSEEGVQAFLDLVPHARFVELSAAAHTAAADDNDAFTTAVFDFVTETSAQSRATS</sequence>
<dbReference type="EMBL" id="JBIMSP010000063">
    <property type="protein sequence ID" value="MFH5245153.1"/>
    <property type="molecule type" value="Genomic_DNA"/>
</dbReference>
<dbReference type="Pfam" id="PF00561">
    <property type="entry name" value="Abhydrolase_1"/>
    <property type="match status" value="1"/>
</dbReference>
<dbReference type="InterPro" id="IPR050228">
    <property type="entry name" value="Carboxylesterase_BioH"/>
</dbReference>
<comment type="caution">
    <text evidence="2">The sequence shown here is derived from an EMBL/GenBank/DDBJ whole genome shotgun (WGS) entry which is preliminary data.</text>
</comment>
<name>A0ABW7K0P8_9NOCA</name>
<organism evidence="2 5">
    <name type="scientific">Antrihabitans spumae</name>
    <dbReference type="NCBI Taxonomy" id="3373370"/>
    <lineage>
        <taxon>Bacteria</taxon>
        <taxon>Bacillati</taxon>
        <taxon>Actinomycetota</taxon>
        <taxon>Actinomycetes</taxon>
        <taxon>Mycobacteriales</taxon>
        <taxon>Nocardiaceae</taxon>
        <taxon>Antrihabitans</taxon>
    </lineage>
</organism>
<keyword evidence="2" id="KW-0378">Hydrolase</keyword>
<evidence type="ECO:0000259" key="1">
    <source>
        <dbReference type="Pfam" id="PF00561"/>
    </source>
</evidence>
<dbReference type="InterPro" id="IPR000639">
    <property type="entry name" value="Epox_hydrolase-like"/>
</dbReference>
<evidence type="ECO:0000313" key="3">
    <source>
        <dbReference type="EMBL" id="MFH5245153.1"/>
    </source>
</evidence>
<dbReference type="PRINTS" id="PR00111">
    <property type="entry name" value="ABHYDROLASE"/>
</dbReference>
<gene>
    <name evidence="3" type="ORF">ACHIPV_25215</name>
    <name evidence="2" type="ORF">ACHIRB_07465</name>
</gene>
<dbReference type="PANTHER" id="PTHR43194">
    <property type="entry name" value="HYDROLASE ALPHA/BETA FOLD FAMILY"/>
    <property type="match status" value="1"/>
</dbReference>